<reference evidence="2 3" key="1">
    <citation type="journal article" date="2020" name="ISME J.">
        <title>Uncovering the hidden diversity of litter-decomposition mechanisms in mushroom-forming fungi.</title>
        <authorList>
            <person name="Floudas D."/>
            <person name="Bentzer J."/>
            <person name="Ahren D."/>
            <person name="Johansson T."/>
            <person name="Persson P."/>
            <person name="Tunlid A."/>
        </authorList>
    </citation>
    <scope>NUCLEOTIDE SEQUENCE [LARGE SCALE GENOMIC DNA]</scope>
    <source>
        <strain evidence="2 3">CBS 101986</strain>
    </source>
</reference>
<dbReference type="AlphaFoldDB" id="A0A8H5F418"/>
<name>A0A8H5F418_9AGAR</name>
<proteinExistence type="predicted"/>
<accession>A0A8H5F418</accession>
<comment type="caution">
    <text evidence="2">The sequence shown here is derived from an EMBL/GenBank/DDBJ whole genome shotgun (WGS) entry which is preliminary data.</text>
</comment>
<protein>
    <submittedName>
        <fullName evidence="2">Uncharacterized protein</fullName>
    </submittedName>
</protein>
<feature type="region of interest" description="Disordered" evidence="1">
    <location>
        <begin position="1"/>
        <end position="30"/>
    </location>
</feature>
<keyword evidence="3" id="KW-1185">Reference proteome</keyword>
<dbReference type="OrthoDB" id="2933390at2759"/>
<sequence length="175" mass="19453">MSSSSSRSKKSNPSSSSSSTKSSSTKERQRLMTFRYNESEVWVKLDSYQSAISTAQSEFDELRSIPPSRIAFYVKFLDSGKLVRISESAWSSMLPKFAERSVIDIKLREERDTKSGESPPGYFHLELPEDSTCQKSAQLRPPVAHSSSSTSVASGTPAGGRHDSLHDKISKLIRR</sequence>
<gene>
    <name evidence="2" type="ORF">D9619_001923</name>
</gene>
<feature type="region of interest" description="Disordered" evidence="1">
    <location>
        <begin position="133"/>
        <end position="175"/>
    </location>
</feature>
<feature type="compositionally biased region" description="Low complexity" evidence="1">
    <location>
        <begin position="1"/>
        <end position="23"/>
    </location>
</feature>
<feature type="compositionally biased region" description="Basic and acidic residues" evidence="1">
    <location>
        <begin position="160"/>
        <end position="175"/>
    </location>
</feature>
<evidence type="ECO:0000256" key="1">
    <source>
        <dbReference type="SAM" id="MobiDB-lite"/>
    </source>
</evidence>
<feature type="compositionally biased region" description="Low complexity" evidence="1">
    <location>
        <begin position="141"/>
        <end position="156"/>
    </location>
</feature>
<evidence type="ECO:0000313" key="3">
    <source>
        <dbReference type="Proteomes" id="UP000567179"/>
    </source>
</evidence>
<dbReference type="Proteomes" id="UP000567179">
    <property type="component" value="Unassembled WGS sequence"/>
</dbReference>
<dbReference type="EMBL" id="JAACJJ010000028">
    <property type="protein sequence ID" value="KAF5322919.1"/>
    <property type="molecule type" value="Genomic_DNA"/>
</dbReference>
<organism evidence="2 3">
    <name type="scientific">Psilocybe cf. subviscida</name>
    <dbReference type="NCBI Taxonomy" id="2480587"/>
    <lineage>
        <taxon>Eukaryota</taxon>
        <taxon>Fungi</taxon>
        <taxon>Dikarya</taxon>
        <taxon>Basidiomycota</taxon>
        <taxon>Agaricomycotina</taxon>
        <taxon>Agaricomycetes</taxon>
        <taxon>Agaricomycetidae</taxon>
        <taxon>Agaricales</taxon>
        <taxon>Agaricineae</taxon>
        <taxon>Strophariaceae</taxon>
        <taxon>Psilocybe</taxon>
    </lineage>
</organism>
<evidence type="ECO:0000313" key="2">
    <source>
        <dbReference type="EMBL" id="KAF5322919.1"/>
    </source>
</evidence>